<feature type="non-terminal residue" evidence="8">
    <location>
        <position position="275"/>
    </location>
</feature>
<dbReference type="Gene3D" id="3.30.1890.10">
    <property type="entry name" value="FepE-like"/>
    <property type="match status" value="1"/>
</dbReference>
<keyword evidence="3 6" id="KW-0812">Transmembrane</keyword>
<dbReference type="GO" id="GO:0005886">
    <property type="term" value="C:plasma membrane"/>
    <property type="evidence" value="ECO:0007669"/>
    <property type="project" value="UniProtKB-SubCell"/>
</dbReference>
<feature type="domain" description="Polysaccharide chain length determinant N-terminal" evidence="7">
    <location>
        <begin position="26"/>
        <end position="111"/>
    </location>
</feature>
<comment type="caution">
    <text evidence="8">The sequence shown here is derived from an EMBL/GenBank/DDBJ whole genome shotgun (WGS) entry which is preliminary data.</text>
</comment>
<evidence type="ECO:0000256" key="4">
    <source>
        <dbReference type="ARBA" id="ARBA00022989"/>
    </source>
</evidence>
<evidence type="ECO:0000256" key="2">
    <source>
        <dbReference type="ARBA" id="ARBA00022475"/>
    </source>
</evidence>
<dbReference type="EMBL" id="MTKR01000015">
    <property type="protein sequence ID" value="RWX50832.1"/>
    <property type="molecule type" value="Genomic_DNA"/>
</dbReference>
<dbReference type="PANTHER" id="PTHR32309">
    <property type="entry name" value="TYROSINE-PROTEIN KINASE"/>
    <property type="match status" value="1"/>
</dbReference>
<dbReference type="AlphaFoldDB" id="A0A3S3R528"/>
<evidence type="ECO:0000313" key="9">
    <source>
        <dbReference type="Proteomes" id="UP000287615"/>
    </source>
</evidence>
<keyword evidence="5 6" id="KW-0472">Membrane</keyword>
<name>A0A3S3R528_9BACT</name>
<feature type="transmembrane region" description="Helical" evidence="6">
    <location>
        <begin position="31"/>
        <end position="51"/>
    </location>
</feature>
<keyword evidence="2" id="KW-1003">Cell membrane</keyword>
<comment type="subcellular location">
    <subcellularLocation>
        <location evidence="1">Cell membrane</location>
        <topology evidence="1">Multi-pass membrane protein</topology>
    </subcellularLocation>
</comment>
<evidence type="ECO:0000256" key="3">
    <source>
        <dbReference type="ARBA" id="ARBA00022692"/>
    </source>
</evidence>
<evidence type="ECO:0000313" key="8">
    <source>
        <dbReference type="EMBL" id="RWX50832.1"/>
    </source>
</evidence>
<accession>A0A3S3R528</accession>
<dbReference type="InterPro" id="IPR003856">
    <property type="entry name" value="LPS_length_determ_N"/>
</dbReference>
<evidence type="ECO:0000259" key="7">
    <source>
        <dbReference type="Pfam" id="PF02706"/>
    </source>
</evidence>
<dbReference type="GO" id="GO:0004713">
    <property type="term" value="F:protein tyrosine kinase activity"/>
    <property type="evidence" value="ECO:0007669"/>
    <property type="project" value="TreeGrafter"/>
</dbReference>
<organism evidence="8 9">
    <name type="scientific">Candidatus Electrothrix marina</name>
    <dbReference type="NCBI Taxonomy" id="1859130"/>
    <lineage>
        <taxon>Bacteria</taxon>
        <taxon>Pseudomonadati</taxon>
        <taxon>Thermodesulfobacteriota</taxon>
        <taxon>Desulfobulbia</taxon>
        <taxon>Desulfobulbales</taxon>
        <taxon>Desulfobulbaceae</taxon>
        <taxon>Candidatus Electrothrix</taxon>
    </lineage>
</organism>
<dbReference type="Pfam" id="PF02706">
    <property type="entry name" value="Wzz"/>
    <property type="match status" value="1"/>
</dbReference>
<protein>
    <submittedName>
        <fullName evidence="8">Chain length determinant protein</fullName>
    </submittedName>
</protein>
<dbReference type="InterPro" id="IPR050445">
    <property type="entry name" value="Bact_polysacc_biosynth/exp"/>
</dbReference>
<dbReference type="SUPFAM" id="SSF160355">
    <property type="entry name" value="Bacterial polysaccharide co-polymerase-like"/>
    <property type="match status" value="1"/>
</dbReference>
<gene>
    <name evidence="8" type="ORF">VU00_10151</name>
</gene>
<keyword evidence="4 6" id="KW-1133">Transmembrane helix</keyword>
<reference evidence="8 9" key="1">
    <citation type="submission" date="2017-01" db="EMBL/GenBank/DDBJ databases">
        <title>The cable genome- insights into the physiology and evolution of filamentous bacteria capable of sulfide oxidation via long distance electron transfer.</title>
        <authorList>
            <person name="Schreiber L."/>
            <person name="Bjerg J.T."/>
            <person name="Boggild A."/>
            <person name="Van De Vossenberg J."/>
            <person name="Meysman F."/>
            <person name="Nielsen L.P."/>
            <person name="Schramm A."/>
            <person name="Kjeldsen K.U."/>
        </authorList>
    </citation>
    <scope>NUCLEOTIDE SEQUENCE [LARGE SCALE GENOMIC DNA]</scope>
    <source>
        <strain evidence="8">A3</strain>
    </source>
</reference>
<evidence type="ECO:0000256" key="6">
    <source>
        <dbReference type="SAM" id="Phobius"/>
    </source>
</evidence>
<evidence type="ECO:0000256" key="5">
    <source>
        <dbReference type="ARBA" id="ARBA00023136"/>
    </source>
</evidence>
<evidence type="ECO:0000256" key="1">
    <source>
        <dbReference type="ARBA" id="ARBA00004651"/>
    </source>
</evidence>
<dbReference type="Proteomes" id="UP000287615">
    <property type="component" value="Unassembled WGS sequence"/>
</dbReference>
<sequence length="275" mass="31693">MSLDIPQNKDTGLDPQYLIVKYLIPVLEHKWFVLFCIMVFLAIAVTLSLFVKPEYRSTATIQLKKLETKNKKEPEDIGRVDIGQVIDDTPIFATAIETMRSSTFRTKIIENFDNRLKTELEVPLDPPGQIKKDLYSLIKKILRLKKNLSTDEKLKQEDKNKQIQLSRLSGRIKLQSKPENGTISITARAFDPKIASLLVDSYIALWKKENINYIKKVIRERLDIARSQLENDQASLEKAVQEDLAYRQEIDIPIDRTTVPDPNMQIKLNMLNIAI</sequence>
<dbReference type="PANTHER" id="PTHR32309:SF13">
    <property type="entry name" value="FERRIC ENTEROBACTIN TRANSPORT PROTEIN FEPE"/>
    <property type="match status" value="1"/>
</dbReference>
<proteinExistence type="predicted"/>